<comment type="caution">
    <text evidence="2">The sequence shown here is derived from an EMBL/GenBank/DDBJ whole genome shotgun (WGS) entry which is preliminary data.</text>
</comment>
<dbReference type="Pfam" id="PF11955">
    <property type="entry name" value="PORR"/>
    <property type="match status" value="1"/>
</dbReference>
<dbReference type="InterPro" id="IPR021099">
    <property type="entry name" value="PORR_domain"/>
</dbReference>
<dbReference type="PANTHER" id="PTHR31476:SF11">
    <property type="entry name" value="UBIQUITIN CARBOXYL-TERMINAL HYDROLASE FAMILY PROTEIN"/>
    <property type="match status" value="1"/>
</dbReference>
<gene>
    <name evidence="2" type="ORF">P3X46_034029</name>
</gene>
<name>A0ABQ9K917_HEVBR</name>
<accession>A0ABQ9K917</accession>
<organism evidence="2 3">
    <name type="scientific">Hevea brasiliensis</name>
    <name type="common">Para rubber tree</name>
    <name type="synonym">Siphonia brasiliensis</name>
    <dbReference type="NCBI Taxonomy" id="3981"/>
    <lineage>
        <taxon>Eukaryota</taxon>
        <taxon>Viridiplantae</taxon>
        <taxon>Streptophyta</taxon>
        <taxon>Embryophyta</taxon>
        <taxon>Tracheophyta</taxon>
        <taxon>Spermatophyta</taxon>
        <taxon>Magnoliopsida</taxon>
        <taxon>eudicotyledons</taxon>
        <taxon>Gunneridae</taxon>
        <taxon>Pentapetalae</taxon>
        <taxon>rosids</taxon>
        <taxon>fabids</taxon>
        <taxon>Malpighiales</taxon>
        <taxon>Euphorbiaceae</taxon>
        <taxon>Crotonoideae</taxon>
        <taxon>Micrandreae</taxon>
        <taxon>Hevea</taxon>
    </lineage>
</organism>
<dbReference type="EMBL" id="JARPOI010000226">
    <property type="protein sequence ID" value="KAJ9129182.1"/>
    <property type="molecule type" value="Genomic_DNA"/>
</dbReference>
<keyword evidence="3" id="KW-1185">Reference proteome</keyword>
<evidence type="ECO:0000259" key="1">
    <source>
        <dbReference type="Pfam" id="PF11955"/>
    </source>
</evidence>
<evidence type="ECO:0000313" key="2">
    <source>
        <dbReference type="EMBL" id="KAJ9129182.1"/>
    </source>
</evidence>
<feature type="domain" description="PORR" evidence="1">
    <location>
        <begin position="24"/>
        <end position="227"/>
    </location>
</feature>
<dbReference type="InterPro" id="IPR045040">
    <property type="entry name" value="PORR_fam"/>
</dbReference>
<sequence length="279" mass="32056">MGLQKKRSLILHVKSLIQSKSANVSSSETLRSLRKLLMMSVDCREPLEKIEFIENALGLPQDFKKSLIPNYPDFFCQLTHEGVPLSNPLKNKARISNDGNFLGSFSFKWCFSSGFRANRMEFPSPYLNARRFKAADPKARKRVVPVLHELLNLTMEKRLTSIHLDAFKSDYLLPSRLLLCLINHHGILYIANKGAETTVFLMEACDVSHLSDKCTLFLFRDKFATLSVRREINLCNSTTSLTFFISYYDLSIKKKSVIISYPTRSKYHGIFELIIMTKR</sequence>
<protein>
    <recommendedName>
        <fullName evidence="1">PORR domain-containing protein</fullName>
    </recommendedName>
</protein>
<dbReference type="PANTHER" id="PTHR31476">
    <property type="entry name" value="PROTEIN WHAT'S THIS FACTOR 1 HOMOLOG, CHLOROPLASTIC"/>
    <property type="match status" value="1"/>
</dbReference>
<evidence type="ECO:0000313" key="3">
    <source>
        <dbReference type="Proteomes" id="UP001174677"/>
    </source>
</evidence>
<proteinExistence type="predicted"/>
<reference evidence="2 3" key="1">
    <citation type="journal article" date="2023" name="Plant Biotechnol. J.">
        <title>Chromosome-level wild Hevea brasiliensis genome provides new tools for genomic-assisted breeding and valuable loci to elevate rubber yield.</title>
        <authorList>
            <person name="Cheng H."/>
            <person name="Song X."/>
            <person name="Hu Y."/>
            <person name="Wu T."/>
            <person name="Yang Q."/>
            <person name="An Z."/>
            <person name="Feng S."/>
            <person name="Deng Z."/>
            <person name="Wu W."/>
            <person name="Zeng X."/>
            <person name="Tu M."/>
            <person name="Wang X."/>
            <person name="Huang H."/>
        </authorList>
    </citation>
    <scope>NUCLEOTIDE SEQUENCE [LARGE SCALE GENOMIC DNA]</scope>
    <source>
        <strain evidence="2">MT/VB/25A 57/8</strain>
    </source>
</reference>
<dbReference type="Proteomes" id="UP001174677">
    <property type="component" value="Unassembled WGS sequence"/>
</dbReference>